<name>A0A8U0A205_9EURY</name>
<dbReference type="PRINTS" id="PR00507">
    <property type="entry name" value="N12N6MTFRASE"/>
</dbReference>
<evidence type="ECO:0000259" key="7">
    <source>
        <dbReference type="Pfam" id="PF22837"/>
    </source>
</evidence>
<evidence type="ECO:0000256" key="1">
    <source>
        <dbReference type="ARBA" id="ARBA00022603"/>
    </source>
</evidence>
<dbReference type="Pfam" id="PF02384">
    <property type="entry name" value="N6_Mtase"/>
    <property type="match status" value="1"/>
</dbReference>
<feature type="region of interest" description="Disordered" evidence="5">
    <location>
        <begin position="201"/>
        <end position="251"/>
    </location>
</feature>
<dbReference type="InterPro" id="IPR054520">
    <property type="entry name" value="M_Eco57I_C"/>
</dbReference>
<dbReference type="InterPro" id="IPR029063">
    <property type="entry name" value="SAM-dependent_MTases_sf"/>
</dbReference>
<evidence type="ECO:0000256" key="2">
    <source>
        <dbReference type="ARBA" id="ARBA00022679"/>
    </source>
</evidence>
<keyword evidence="3" id="KW-0949">S-adenosyl-L-methionine</keyword>
<feature type="compositionally biased region" description="Polar residues" evidence="5">
    <location>
        <begin position="209"/>
        <end position="224"/>
    </location>
</feature>
<dbReference type="EMBL" id="CP096019">
    <property type="protein sequence ID" value="UPM43185.1"/>
    <property type="molecule type" value="Genomic_DNA"/>
</dbReference>
<keyword evidence="4" id="KW-0680">Restriction system</keyword>
<gene>
    <name evidence="8" type="ORF">MW046_01755</name>
</gene>
<keyword evidence="1 8" id="KW-0489">Methyltransferase</keyword>
<keyword evidence="9" id="KW-1185">Reference proteome</keyword>
<evidence type="ECO:0000256" key="3">
    <source>
        <dbReference type="ARBA" id="ARBA00022691"/>
    </source>
</evidence>
<dbReference type="GO" id="GO:0003677">
    <property type="term" value="F:DNA binding"/>
    <property type="evidence" value="ECO:0007669"/>
    <property type="project" value="InterPro"/>
</dbReference>
<feature type="domain" description="DNA methylase adenine-specific" evidence="6">
    <location>
        <begin position="99"/>
        <end position="350"/>
    </location>
</feature>
<dbReference type="Pfam" id="PF22837">
    <property type="entry name" value="M_Eco57I_C"/>
    <property type="match status" value="1"/>
</dbReference>
<dbReference type="SUPFAM" id="SSF53335">
    <property type="entry name" value="S-adenosyl-L-methionine-dependent methyltransferases"/>
    <property type="match status" value="1"/>
</dbReference>
<dbReference type="AlphaFoldDB" id="A0A8U0A205"/>
<dbReference type="Proteomes" id="UP000831768">
    <property type="component" value="Chromosome"/>
</dbReference>
<dbReference type="PROSITE" id="PS00092">
    <property type="entry name" value="N6_MTASE"/>
    <property type="match status" value="1"/>
</dbReference>
<dbReference type="InterPro" id="IPR003356">
    <property type="entry name" value="DNA_methylase_A-5"/>
</dbReference>
<protein>
    <submittedName>
        <fullName evidence="8">N-6 DNA methylase</fullName>
    </submittedName>
</protein>
<organism evidence="8 9">
    <name type="scientific">Halocatena salina</name>
    <dbReference type="NCBI Taxonomy" id="2934340"/>
    <lineage>
        <taxon>Archaea</taxon>
        <taxon>Methanobacteriati</taxon>
        <taxon>Methanobacteriota</taxon>
        <taxon>Stenosarchaea group</taxon>
        <taxon>Halobacteria</taxon>
        <taxon>Halobacteriales</taxon>
        <taxon>Natronomonadaceae</taxon>
        <taxon>Halocatena</taxon>
    </lineage>
</organism>
<reference evidence="8" key="1">
    <citation type="submission" date="2022-04" db="EMBL/GenBank/DDBJ databases">
        <title>Halocatena sp. nov., isolated from a salt lake.</title>
        <authorList>
            <person name="Cui H.-L."/>
        </authorList>
    </citation>
    <scope>NUCLEOTIDE SEQUENCE</scope>
    <source>
        <strain evidence="8">AD-1</strain>
    </source>
</reference>
<dbReference type="PANTHER" id="PTHR33841">
    <property type="entry name" value="DNA METHYLTRANSFERASE YEEA-RELATED"/>
    <property type="match status" value="1"/>
</dbReference>
<accession>A0A8U0A205</accession>
<dbReference type="InterPro" id="IPR002052">
    <property type="entry name" value="DNA_methylase_N6_adenine_CS"/>
</dbReference>
<dbReference type="GO" id="GO:0009007">
    <property type="term" value="F:site-specific DNA-methyltransferase (adenine-specific) activity"/>
    <property type="evidence" value="ECO:0007669"/>
    <property type="project" value="UniProtKB-EC"/>
</dbReference>
<dbReference type="PANTHER" id="PTHR33841:SF5">
    <property type="entry name" value="DNA METHYLASE (MODIFICATION METHYLASE) (METHYLTRANSFERASE)-RELATED"/>
    <property type="match status" value="1"/>
</dbReference>
<dbReference type="REBASE" id="614534">
    <property type="entry name" value="M.HspAD1ORF1755P"/>
</dbReference>
<dbReference type="InterPro" id="IPR050953">
    <property type="entry name" value="N4_N6_ade-DNA_methylase"/>
</dbReference>
<evidence type="ECO:0000313" key="8">
    <source>
        <dbReference type="EMBL" id="UPM43185.1"/>
    </source>
</evidence>
<evidence type="ECO:0000313" key="9">
    <source>
        <dbReference type="Proteomes" id="UP000831768"/>
    </source>
</evidence>
<proteinExistence type="predicted"/>
<dbReference type="GO" id="GO:0008170">
    <property type="term" value="F:N-methyltransferase activity"/>
    <property type="evidence" value="ECO:0007669"/>
    <property type="project" value="InterPro"/>
</dbReference>
<evidence type="ECO:0000259" key="6">
    <source>
        <dbReference type="Pfam" id="PF02384"/>
    </source>
</evidence>
<evidence type="ECO:0000256" key="5">
    <source>
        <dbReference type="SAM" id="MobiDB-lite"/>
    </source>
</evidence>
<dbReference type="GO" id="GO:0009307">
    <property type="term" value="P:DNA restriction-modification system"/>
    <property type="evidence" value="ECO:0007669"/>
    <property type="project" value="UniProtKB-KW"/>
</dbReference>
<keyword evidence="2" id="KW-0808">Transferase</keyword>
<dbReference type="CDD" id="cd02440">
    <property type="entry name" value="AdoMet_MTases"/>
    <property type="match status" value="1"/>
</dbReference>
<evidence type="ECO:0000256" key="4">
    <source>
        <dbReference type="ARBA" id="ARBA00022747"/>
    </source>
</evidence>
<dbReference type="KEGG" id="haad:MW046_01755"/>
<dbReference type="GO" id="GO:0032259">
    <property type="term" value="P:methylation"/>
    <property type="evidence" value="ECO:0007669"/>
    <property type="project" value="UniProtKB-KW"/>
</dbReference>
<dbReference type="Gene3D" id="3.40.50.150">
    <property type="entry name" value="Vaccinia Virus protein VP39"/>
    <property type="match status" value="1"/>
</dbReference>
<sequence length="678" mass="76343">MESHGLTRVTDPEGTVCQLACFNCLLKITLYKLYRDAGKDLQPLSSNTDLYSCLTHAHAETQDQAFKENVLDCLIEPVGESVFAPLLEARHHLINREASIDEVGRIFESLVPQEARRRLGQFRTPMYIAEFMADWAVQRGGDQVLDPGIGAGVLTAAMYDAKHTAEGDAHVDEMWGVDLSELATVMSSTALKLTNGEGSPNFIQDDFMETSTEGQPQRPDQQNPHVPPKMDAVVSNPPYSRSHELSREKKNRINRIAEDEAGMEISQKAPMYHYFFVHAAQFLNAGGRMAFITPARFLETNYGITLRTFLLDHFDIHGMILLDGDIPVFENVDTDPCITFLEKNVDEESNCATTFVRADKWPGAEPLFEAVGGDVQGKMSYGFVNQVAQRELMPEFNWTEYIDPESVDAIPGLKPFREIADIKRGIATGKNDYFCLTQAEVDEWGLNEEYLVPLIRRTKGVSDYDLREHENWKQWLRDGDEAWLLYCYDEDGEPITDIDDPELQAYLEHGEENGAANSYLAQNRTPWYVVDQRDAASILVTYMSKDGFQFIHNKAGVVSLNNLHNVFLDGYEDTEVEALLAYLNSSVANAIAKRSGRTYSRGLHKIEPNELKDLPIVDPDDLSTGEATALSRKFREVCEASRDNDRNVDAEMQELDEKVIEVISPGQQTLDLPRRGTD</sequence>
<feature type="domain" description="Type II methyltransferase M.Eco57I C-terminal" evidence="7">
    <location>
        <begin position="407"/>
        <end position="636"/>
    </location>
</feature>